<evidence type="ECO:0000313" key="2">
    <source>
        <dbReference type="Proteomes" id="UP000241421"/>
    </source>
</evidence>
<proteinExistence type="predicted"/>
<sequence length="121" mass="13866">MLATGHWQTPEHYLMFNKLLCGLPLQEPLELDVALTEHEIGMCESLLHAVVKQWSGIGEPSLEGFRGSWLVRDGSLSEHSGHWQLTVEKRAYDILLQRSPFSFSMLRLPWMEKAIHVAWLA</sequence>
<protein>
    <submittedName>
        <fullName evidence="1">Uncharacterized protein</fullName>
    </submittedName>
</protein>
<gene>
    <name evidence="1" type="ORF">C7C56_018470</name>
</gene>
<dbReference type="AlphaFoldDB" id="A0A2U2HH89"/>
<reference evidence="1 2" key="1">
    <citation type="submission" date="2018-04" db="EMBL/GenBank/DDBJ databases">
        <title>Massilia violaceinigra sp. nov., a novel purple-pigmented bacterium isolated from Tianshan glacier, Xinjiang, China.</title>
        <authorList>
            <person name="Wang H."/>
        </authorList>
    </citation>
    <scope>NUCLEOTIDE SEQUENCE [LARGE SCALE GENOMIC DNA]</scope>
    <source>
        <strain evidence="1 2">B448-2</strain>
    </source>
</reference>
<dbReference type="InterPro" id="IPR045538">
    <property type="entry name" value="CIS_TMP"/>
</dbReference>
<dbReference type="Pfam" id="PF19268">
    <property type="entry name" value="CIS_TMP"/>
    <property type="match status" value="1"/>
</dbReference>
<evidence type="ECO:0000313" key="1">
    <source>
        <dbReference type="EMBL" id="PWF44994.1"/>
    </source>
</evidence>
<dbReference type="RefSeq" id="WP_106758837.1">
    <property type="nucleotide sequence ID" value="NZ_PXWF02000259.1"/>
</dbReference>
<comment type="caution">
    <text evidence="1">The sequence shown here is derived from an EMBL/GenBank/DDBJ whole genome shotgun (WGS) entry which is preliminary data.</text>
</comment>
<name>A0A2U2HH89_9BURK</name>
<accession>A0A2U2HH89</accession>
<dbReference type="EMBL" id="PXWF02000259">
    <property type="protein sequence ID" value="PWF44994.1"/>
    <property type="molecule type" value="Genomic_DNA"/>
</dbReference>
<dbReference type="Proteomes" id="UP000241421">
    <property type="component" value="Unassembled WGS sequence"/>
</dbReference>
<keyword evidence="2" id="KW-1185">Reference proteome</keyword>
<organism evidence="1 2">
    <name type="scientific">Massilia glaciei</name>
    <dbReference type="NCBI Taxonomy" id="1524097"/>
    <lineage>
        <taxon>Bacteria</taxon>
        <taxon>Pseudomonadati</taxon>
        <taxon>Pseudomonadota</taxon>
        <taxon>Betaproteobacteria</taxon>
        <taxon>Burkholderiales</taxon>
        <taxon>Oxalobacteraceae</taxon>
        <taxon>Telluria group</taxon>
        <taxon>Massilia</taxon>
    </lineage>
</organism>